<dbReference type="InterPro" id="IPR041701">
    <property type="entry name" value="MetN_ABC"/>
</dbReference>
<evidence type="ECO:0000256" key="6">
    <source>
        <dbReference type="ARBA" id="ARBA00022967"/>
    </source>
</evidence>
<protein>
    <recommendedName>
        <fullName evidence="9">ABC transporter domain-containing protein</fullName>
    </recommendedName>
</protein>
<evidence type="ECO:0000256" key="5">
    <source>
        <dbReference type="ARBA" id="ARBA00022840"/>
    </source>
</evidence>
<feature type="domain" description="ABC transporter" evidence="9">
    <location>
        <begin position="14"/>
        <end position="253"/>
    </location>
</feature>
<name>B9DZW4_CLOK1</name>
<evidence type="ECO:0000256" key="1">
    <source>
        <dbReference type="ARBA" id="ARBA00005417"/>
    </source>
</evidence>
<dbReference type="PANTHER" id="PTHR43166:SF30">
    <property type="entry name" value="METHIONINE IMPORT ATP-BINDING PROTEIN METN"/>
    <property type="match status" value="1"/>
</dbReference>
<evidence type="ECO:0000259" key="9">
    <source>
        <dbReference type="PROSITE" id="PS50893"/>
    </source>
</evidence>
<dbReference type="Pfam" id="PF00005">
    <property type="entry name" value="ABC_tran"/>
    <property type="match status" value="1"/>
</dbReference>
<organism evidence="10 11">
    <name type="scientific">Clostridium kluyveri (strain NBRC 12016)</name>
    <dbReference type="NCBI Taxonomy" id="583346"/>
    <lineage>
        <taxon>Bacteria</taxon>
        <taxon>Bacillati</taxon>
        <taxon>Bacillota</taxon>
        <taxon>Clostridia</taxon>
        <taxon>Eubacteriales</taxon>
        <taxon>Clostridiaceae</taxon>
        <taxon>Clostridium</taxon>
    </lineage>
</organism>
<evidence type="ECO:0000256" key="7">
    <source>
        <dbReference type="ARBA" id="ARBA00022970"/>
    </source>
</evidence>
<dbReference type="GO" id="GO:0016887">
    <property type="term" value="F:ATP hydrolysis activity"/>
    <property type="evidence" value="ECO:0007669"/>
    <property type="project" value="InterPro"/>
</dbReference>
<reference evidence="11" key="1">
    <citation type="submission" date="2005-09" db="EMBL/GenBank/DDBJ databases">
        <title>Complete genome sequence of Clostridium kluyveri and comparative genomics of Clostridia species.</title>
        <authorList>
            <person name="Inui M."/>
            <person name="Nonaka H."/>
            <person name="Shinoda Y."/>
            <person name="Ikenaga Y."/>
            <person name="Abe M."/>
            <person name="Naito K."/>
            <person name="Vertes A.A."/>
            <person name="Yukawa H."/>
        </authorList>
    </citation>
    <scope>NUCLEOTIDE SEQUENCE [LARGE SCALE GENOMIC DNA]</scope>
    <source>
        <strain evidence="11">NBRC 12016</strain>
    </source>
</reference>
<keyword evidence="3" id="KW-1003">Cell membrane</keyword>
<dbReference type="CDD" id="cd03258">
    <property type="entry name" value="ABC_MetN_methionine_transporter"/>
    <property type="match status" value="1"/>
</dbReference>
<dbReference type="Proteomes" id="UP000007969">
    <property type="component" value="Chromosome"/>
</dbReference>
<evidence type="ECO:0000256" key="4">
    <source>
        <dbReference type="ARBA" id="ARBA00022741"/>
    </source>
</evidence>
<keyword evidence="2" id="KW-0813">Transport</keyword>
<sequence>MNAGCKGVKTDYMIDIRNLNKTFNTSKGKVEVLKDINLKVEKGDIFGIIGFSGAGKSTMIRCLNRLEEPTSGSIFIGNNDIVAMNKAELREARKKIGMIFQDFNLFDSMNVYKNVAFPLKIAGYSEEKIKNRVYEILNLVELSDKVDFYPAQLSGGQKQRVGIARALANEPDVLLSDEATSALDPQTTYSILELLRDINKKLNLTILLITHELDVIKYICNNMAVIENGSIVETGSTNSVFLNPKSNTAKKFVKIMANLSVNSECAGGGVI</sequence>
<evidence type="ECO:0000256" key="3">
    <source>
        <dbReference type="ARBA" id="ARBA00022475"/>
    </source>
</evidence>
<evidence type="ECO:0000256" key="2">
    <source>
        <dbReference type="ARBA" id="ARBA00022448"/>
    </source>
</evidence>
<dbReference type="InterPro" id="IPR017871">
    <property type="entry name" value="ABC_transporter-like_CS"/>
</dbReference>
<dbReference type="EMBL" id="AP009049">
    <property type="protein sequence ID" value="BAH05789.1"/>
    <property type="molecule type" value="Genomic_DNA"/>
</dbReference>
<dbReference type="InterPro" id="IPR027417">
    <property type="entry name" value="P-loop_NTPase"/>
</dbReference>
<proteinExistence type="inferred from homology"/>
<keyword evidence="7" id="KW-0029">Amino-acid transport</keyword>
<evidence type="ECO:0000313" key="11">
    <source>
        <dbReference type="Proteomes" id="UP000007969"/>
    </source>
</evidence>
<dbReference type="SMART" id="SM00382">
    <property type="entry name" value="AAA"/>
    <property type="match status" value="1"/>
</dbReference>
<dbReference type="InterPro" id="IPR003593">
    <property type="entry name" value="AAA+_ATPase"/>
</dbReference>
<dbReference type="KEGG" id="ckr:CKR_0738"/>
<dbReference type="PANTHER" id="PTHR43166">
    <property type="entry name" value="AMINO ACID IMPORT ATP-BINDING PROTEIN"/>
    <property type="match status" value="1"/>
</dbReference>
<dbReference type="AlphaFoldDB" id="B9DZW4"/>
<evidence type="ECO:0000313" key="10">
    <source>
        <dbReference type="EMBL" id="BAH05789.1"/>
    </source>
</evidence>
<dbReference type="PROSITE" id="PS00211">
    <property type="entry name" value="ABC_TRANSPORTER_1"/>
    <property type="match status" value="1"/>
</dbReference>
<dbReference type="Gene3D" id="3.40.50.300">
    <property type="entry name" value="P-loop containing nucleotide triphosphate hydrolases"/>
    <property type="match status" value="1"/>
</dbReference>
<keyword evidence="6" id="KW-1278">Translocase</keyword>
<dbReference type="GO" id="GO:0005524">
    <property type="term" value="F:ATP binding"/>
    <property type="evidence" value="ECO:0007669"/>
    <property type="project" value="UniProtKB-KW"/>
</dbReference>
<evidence type="ECO:0000256" key="8">
    <source>
        <dbReference type="ARBA" id="ARBA00023136"/>
    </source>
</evidence>
<dbReference type="GO" id="GO:0005886">
    <property type="term" value="C:plasma membrane"/>
    <property type="evidence" value="ECO:0007669"/>
    <property type="project" value="UniProtKB-ARBA"/>
</dbReference>
<keyword evidence="5" id="KW-0067">ATP-binding</keyword>
<dbReference type="FunFam" id="3.40.50.300:FF:000056">
    <property type="entry name" value="Cell division ATP-binding protein FtsE"/>
    <property type="match status" value="1"/>
</dbReference>
<dbReference type="PROSITE" id="PS50893">
    <property type="entry name" value="ABC_TRANSPORTER_2"/>
    <property type="match status" value="1"/>
</dbReference>
<dbReference type="InterPro" id="IPR050086">
    <property type="entry name" value="MetN_ABC_transporter-like"/>
</dbReference>
<keyword evidence="4" id="KW-0547">Nucleotide-binding</keyword>
<dbReference type="GO" id="GO:0006865">
    <property type="term" value="P:amino acid transport"/>
    <property type="evidence" value="ECO:0007669"/>
    <property type="project" value="UniProtKB-KW"/>
</dbReference>
<keyword evidence="8" id="KW-0472">Membrane</keyword>
<dbReference type="HOGENOM" id="CLU_000604_1_22_9"/>
<dbReference type="InterPro" id="IPR003439">
    <property type="entry name" value="ABC_transporter-like_ATP-bd"/>
</dbReference>
<accession>B9DZW4</accession>
<gene>
    <name evidence="10" type="ordered locus">CKR_0738</name>
</gene>
<dbReference type="SUPFAM" id="SSF52540">
    <property type="entry name" value="P-loop containing nucleoside triphosphate hydrolases"/>
    <property type="match status" value="1"/>
</dbReference>
<comment type="similarity">
    <text evidence="1">Belongs to the ABC transporter superfamily.</text>
</comment>